<keyword evidence="1" id="KW-1133">Transmembrane helix</keyword>
<reference evidence="2 3" key="1">
    <citation type="submission" date="2022-11" db="EMBL/GenBank/DDBJ databases">
        <authorList>
            <person name="Caiyu Z."/>
        </authorList>
    </citation>
    <scope>NUCLEOTIDE SEQUENCE [LARGE SCALE GENOMIC DNA]</scope>
    <source>
        <strain evidence="2 3">YR-4</strain>
    </source>
</reference>
<feature type="transmembrane region" description="Helical" evidence="1">
    <location>
        <begin position="38"/>
        <end position="57"/>
    </location>
</feature>
<keyword evidence="1" id="KW-0472">Membrane</keyword>
<dbReference type="EMBL" id="JAPOHA010000003">
    <property type="protein sequence ID" value="MCY1713458.1"/>
    <property type="molecule type" value="Genomic_DNA"/>
</dbReference>
<evidence type="ECO:0000313" key="2">
    <source>
        <dbReference type="EMBL" id="MCY1713458.1"/>
    </source>
</evidence>
<organism evidence="2 3">
    <name type="scientific">Caproiciproducens galactitolivorans</name>
    <dbReference type="NCBI Taxonomy" id="642589"/>
    <lineage>
        <taxon>Bacteria</taxon>
        <taxon>Bacillati</taxon>
        <taxon>Bacillota</taxon>
        <taxon>Clostridia</taxon>
        <taxon>Eubacteriales</taxon>
        <taxon>Acutalibacteraceae</taxon>
        <taxon>Caproiciproducens</taxon>
    </lineage>
</organism>
<feature type="transmembrane region" description="Helical" evidence="1">
    <location>
        <begin position="12"/>
        <end position="32"/>
    </location>
</feature>
<sequence length="67" mass="7471">MDDKLKIRNRLKTCVMLGSFSFGLMAFLLPIYSKQIGGNAVTIGGMFSVFSIVTFLLRPWIGKGIDR</sequence>
<comment type="caution">
    <text evidence="2">The sequence shown here is derived from an EMBL/GenBank/DDBJ whole genome shotgun (WGS) entry which is preliminary data.</text>
</comment>
<keyword evidence="1" id="KW-0812">Transmembrane</keyword>
<accession>A0ABT4BU77</accession>
<name>A0ABT4BU77_9FIRM</name>
<dbReference type="Gene3D" id="1.20.1250.20">
    <property type="entry name" value="MFS general substrate transporter like domains"/>
    <property type="match status" value="1"/>
</dbReference>
<keyword evidence="3" id="KW-1185">Reference proteome</keyword>
<evidence type="ECO:0000256" key="1">
    <source>
        <dbReference type="SAM" id="Phobius"/>
    </source>
</evidence>
<dbReference type="SUPFAM" id="SSF103473">
    <property type="entry name" value="MFS general substrate transporter"/>
    <property type="match status" value="1"/>
</dbReference>
<dbReference type="RefSeq" id="WP_268057469.1">
    <property type="nucleotide sequence ID" value="NZ_JAPOHA010000003.1"/>
</dbReference>
<dbReference type="InterPro" id="IPR036259">
    <property type="entry name" value="MFS_trans_sf"/>
</dbReference>
<proteinExistence type="predicted"/>
<gene>
    <name evidence="2" type="ORF">OUY18_04205</name>
</gene>
<evidence type="ECO:0000313" key="3">
    <source>
        <dbReference type="Proteomes" id="UP001082703"/>
    </source>
</evidence>
<dbReference type="Proteomes" id="UP001082703">
    <property type="component" value="Unassembled WGS sequence"/>
</dbReference>
<protein>
    <recommendedName>
        <fullName evidence="4">MFS transporter</fullName>
    </recommendedName>
</protein>
<evidence type="ECO:0008006" key="4">
    <source>
        <dbReference type="Google" id="ProtNLM"/>
    </source>
</evidence>